<dbReference type="PANTHER" id="PTHR30185">
    <property type="entry name" value="CRYPTIC BETA-GLUCOSIDE BGL OPERON ANTITERMINATOR"/>
    <property type="match status" value="1"/>
</dbReference>
<evidence type="ECO:0000313" key="4">
    <source>
        <dbReference type="EMBL" id="MZH55246.1"/>
    </source>
</evidence>
<gene>
    <name evidence="4" type="ORF">GT664_05570</name>
    <name evidence="3" type="ORF">MKC95_06635</name>
</gene>
<dbReference type="EMBL" id="JAKTMA010000009">
    <property type="protein sequence ID" value="MCR0232440.1"/>
    <property type="molecule type" value="Genomic_DNA"/>
</dbReference>
<dbReference type="Pfam" id="PF00874">
    <property type="entry name" value="PRD"/>
    <property type="match status" value="2"/>
</dbReference>
<dbReference type="Proteomes" id="UP001203972">
    <property type="component" value="Unassembled WGS sequence"/>
</dbReference>
<name>A0AAP2ULC8_CLOIN</name>
<dbReference type="Proteomes" id="UP000604383">
    <property type="component" value="Unassembled WGS sequence"/>
</dbReference>
<dbReference type="RefSeq" id="WP_008818610.1">
    <property type="nucleotide sequence ID" value="NZ_AP025565.1"/>
</dbReference>
<dbReference type="NCBIfam" id="NF046042">
    <property type="entry name" value="LicT"/>
    <property type="match status" value="1"/>
</dbReference>
<dbReference type="EMBL" id="WWTN01000007">
    <property type="protein sequence ID" value="MZH55246.1"/>
    <property type="molecule type" value="Genomic_DNA"/>
</dbReference>
<dbReference type="Pfam" id="PF03123">
    <property type="entry name" value="CAT_RBD"/>
    <property type="match status" value="1"/>
</dbReference>
<dbReference type="SMART" id="SM01061">
    <property type="entry name" value="CAT_RBD"/>
    <property type="match status" value="1"/>
</dbReference>
<dbReference type="GO" id="GO:0003723">
    <property type="term" value="F:RNA binding"/>
    <property type="evidence" value="ECO:0007669"/>
    <property type="project" value="InterPro"/>
</dbReference>
<organism evidence="3 5">
    <name type="scientific">Clostridium innocuum</name>
    <dbReference type="NCBI Taxonomy" id="1522"/>
    <lineage>
        <taxon>Bacteria</taxon>
        <taxon>Bacillati</taxon>
        <taxon>Bacillota</taxon>
        <taxon>Clostridia</taxon>
        <taxon>Eubacteriales</taxon>
        <taxon>Clostridiaceae</taxon>
        <taxon>Clostridium</taxon>
    </lineage>
</organism>
<accession>A0AAP2ULC8</accession>
<reference evidence="3" key="2">
    <citation type="journal article" date="2022" name="Clin. Infect. Dis.">
        <title>Association between Clostridium innocuum and antibiotic-associated diarrhea in adults and children: A cross-sectional study and comparative genomics analysis.</title>
        <authorList>
            <person name="Cherny K.E."/>
            <person name="Muscat E.B."/>
            <person name="Balaji A."/>
            <person name="Mukherjee J."/>
            <person name="Ozer E.A."/>
            <person name="Angarone M.P."/>
            <person name="Hauser A.R."/>
            <person name="Sichel J.S."/>
            <person name="Amponsah E."/>
            <person name="Kociolek L.K."/>
        </authorList>
    </citation>
    <scope>NUCLEOTIDE SEQUENCE</scope>
    <source>
        <strain evidence="3">NU1-AC-029v</strain>
    </source>
</reference>
<dbReference type="PROSITE" id="PS51372">
    <property type="entry name" value="PRD_2"/>
    <property type="match status" value="2"/>
</dbReference>
<dbReference type="GO" id="GO:0006355">
    <property type="term" value="P:regulation of DNA-templated transcription"/>
    <property type="evidence" value="ECO:0007669"/>
    <property type="project" value="InterPro"/>
</dbReference>
<dbReference type="InterPro" id="IPR050661">
    <property type="entry name" value="BglG_antiterminators"/>
</dbReference>
<dbReference type="InterPro" id="IPR036650">
    <property type="entry name" value="CAT_RNA-bd_dom_sf"/>
</dbReference>
<dbReference type="AlphaFoldDB" id="A0AAP2ULC8"/>
<evidence type="ECO:0000256" key="1">
    <source>
        <dbReference type="ARBA" id="ARBA00022737"/>
    </source>
</evidence>
<dbReference type="InterPro" id="IPR011608">
    <property type="entry name" value="PRD"/>
</dbReference>
<reference evidence="4" key="1">
    <citation type="journal article" date="2019" name="Nat. Med.">
        <title>A library of human gut bacterial isolates paired with longitudinal multiomics data enables mechanistic microbiome research.</title>
        <authorList>
            <person name="Poyet M."/>
            <person name="Groussin M."/>
            <person name="Gibbons S.M."/>
            <person name="Avila-Pacheco J."/>
            <person name="Jiang X."/>
            <person name="Kearney S.M."/>
            <person name="Perrotta A.R."/>
            <person name="Berdy B."/>
            <person name="Zhao S."/>
            <person name="Lieberman T.D."/>
            <person name="Swanson P.K."/>
            <person name="Smith M."/>
            <person name="Roesemann S."/>
            <person name="Alexander J.E."/>
            <person name="Rich S.A."/>
            <person name="Livny J."/>
            <person name="Vlamakis H."/>
            <person name="Clish C."/>
            <person name="Bullock K."/>
            <person name="Deik A."/>
            <person name="Scott J."/>
            <person name="Pierce K.A."/>
            <person name="Xavier R.J."/>
            <person name="Alm E.J."/>
        </authorList>
    </citation>
    <scope>NUCLEOTIDE SEQUENCE</scope>
    <source>
        <strain evidence="4">BIOML-A12</strain>
    </source>
</reference>
<protein>
    <submittedName>
        <fullName evidence="3">PRD domain-containing protein</fullName>
    </submittedName>
</protein>
<dbReference type="InterPro" id="IPR036634">
    <property type="entry name" value="PRD_sf"/>
</dbReference>
<dbReference type="PANTHER" id="PTHR30185:SF15">
    <property type="entry name" value="CRYPTIC BETA-GLUCOSIDE BGL OPERON ANTITERMINATOR"/>
    <property type="match status" value="1"/>
</dbReference>
<dbReference type="SUPFAM" id="SSF63520">
    <property type="entry name" value="PTS-regulatory domain, PRD"/>
    <property type="match status" value="2"/>
</dbReference>
<comment type="caution">
    <text evidence="3">The sequence shown here is derived from an EMBL/GenBank/DDBJ whole genome shotgun (WGS) entry which is preliminary data.</text>
</comment>
<feature type="domain" description="PRD" evidence="2">
    <location>
        <begin position="65"/>
        <end position="170"/>
    </location>
</feature>
<dbReference type="SUPFAM" id="SSF50151">
    <property type="entry name" value="SacY-like RNA-binding domain"/>
    <property type="match status" value="1"/>
</dbReference>
<evidence type="ECO:0000313" key="5">
    <source>
        <dbReference type="Proteomes" id="UP001203972"/>
    </source>
</evidence>
<feature type="domain" description="PRD" evidence="2">
    <location>
        <begin position="171"/>
        <end position="279"/>
    </location>
</feature>
<dbReference type="Gene3D" id="1.10.1790.10">
    <property type="entry name" value="PRD domain"/>
    <property type="match status" value="2"/>
</dbReference>
<proteinExistence type="predicted"/>
<dbReference type="InterPro" id="IPR004341">
    <property type="entry name" value="CAT_RNA-bd_dom"/>
</dbReference>
<dbReference type="Gene3D" id="2.30.24.10">
    <property type="entry name" value="CAT RNA-binding domain"/>
    <property type="match status" value="1"/>
</dbReference>
<evidence type="ECO:0000313" key="3">
    <source>
        <dbReference type="EMBL" id="MCR0232440.1"/>
    </source>
</evidence>
<sequence length="279" mass="33060">MRIKRILNNNAVVSLDENENEVILLGSGIAFKRKIDDEIPLCSVDKIFSLKKSENKSKFYELISDIPMEYIKLTEEIILMAEEKLEKKLDESLYLLLTDHIHYAVERSKEGQQIRNKMIWVIEHYYPVEYQIGSEAITMINDRLNCHLMQPEAGFIAMHIVNTSSSCSMEEIKNEMKDMKAICKLVSYHFDIQINEDSMNYLRFVTHLKFFIQRVKHKQLLNKIEQSDELFSIICKKYFQSYLCVEKIEKYFLKTYDAEISDEEKMYLVLHIERVVNNI</sequence>
<keyword evidence="1" id="KW-0677">Repeat</keyword>
<evidence type="ECO:0000259" key="2">
    <source>
        <dbReference type="PROSITE" id="PS51372"/>
    </source>
</evidence>